<dbReference type="InterPro" id="IPR036388">
    <property type="entry name" value="WH-like_DNA-bd_sf"/>
</dbReference>
<dbReference type="InterPro" id="IPR036390">
    <property type="entry name" value="WH_DNA-bd_sf"/>
</dbReference>
<feature type="domain" description="Transcription regulator TrmB N-terminal" evidence="1">
    <location>
        <begin position="8"/>
        <end position="74"/>
    </location>
</feature>
<organism evidence="2 3">
    <name type="scientific">Paenibacillus rhizosphaerae</name>
    <dbReference type="NCBI Taxonomy" id="297318"/>
    <lineage>
        <taxon>Bacteria</taxon>
        <taxon>Bacillati</taxon>
        <taxon>Bacillota</taxon>
        <taxon>Bacilli</taxon>
        <taxon>Bacillales</taxon>
        <taxon>Paenibacillaceae</taxon>
        <taxon>Paenibacillus</taxon>
    </lineage>
</organism>
<dbReference type="PANTHER" id="PTHR34293">
    <property type="entry name" value="HTH-TYPE TRANSCRIPTIONAL REGULATOR TRMBL2"/>
    <property type="match status" value="1"/>
</dbReference>
<dbReference type="InterPro" id="IPR002831">
    <property type="entry name" value="Tscrpt_reg_TrmB_N"/>
</dbReference>
<dbReference type="Gene3D" id="1.10.10.10">
    <property type="entry name" value="Winged helix-like DNA-binding domain superfamily/Winged helix DNA-binding domain"/>
    <property type="match status" value="1"/>
</dbReference>
<sequence>MEQLLHHLRNLGFTEMEAKIMVELAGKGPSSGYEVAKGLGVSRSNVYSTLQRLCQQGYLHRSEGDPVRYSMLKTEELTRMIAGQMKESLSFIENRMPRVEPDQQPFYNVGGDRNVMEALARELERAEHEIVVDVWREEAALMRSELEQAEQRGVKLLWSCIGSDTGMERLLPLSAWNPGAGERHALRGRKFSFVIDRRWCMLGMRGEDCATQALVTEHPVMVELLLHHFTQEMVLYEVEQDLGGELAERYGPAYERIYRKYVEIDPREAGSEVIGDFEGPENSDEEV</sequence>
<evidence type="ECO:0000259" key="1">
    <source>
        <dbReference type="Pfam" id="PF01978"/>
    </source>
</evidence>
<protein>
    <submittedName>
        <fullName evidence="2">DNA-binding MarR family transcriptional regulator</fullName>
    </submittedName>
</protein>
<dbReference type="RefSeq" id="WP_183584398.1">
    <property type="nucleotide sequence ID" value="NZ_JACHXJ010000004.1"/>
</dbReference>
<gene>
    <name evidence="2" type="ORF">FHS19_004993</name>
</gene>
<keyword evidence="2" id="KW-0238">DNA-binding</keyword>
<dbReference type="SUPFAM" id="SSF46785">
    <property type="entry name" value="Winged helix' DNA-binding domain"/>
    <property type="match status" value="1"/>
</dbReference>
<evidence type="ECO:0000313" key="3">
    <source>
        <dbReference type="Proteomes" id="UP000517523"/>
    </source>
</evidence>
<dbReference type="Proteomes" id="UP000517523">
    <property type="component" value="Unassembled WGS sequence"/>
</dbReference>
<dbReference type="AlphaFoldDB" id="A0A839TY10"/>
<dbReference type="InterPro" id="IPR051797">
    <property type="entry name" value="TrmB-like"/>
</dbReference>
<comment type="caution">
    <text evidence="2">The sequence shown here is derived from an EMBL/GenBank/DDBJ whole genome shotgun (WGS) entry which is preliminary data.</text>
</comment>
<reference evidence="2 3" key="1">
    <citation type="submission" date="2020-08" db="EMBL/GenBank/DDBJ databases">
        <title>Genomic Encyclopedia of Type Strains, Phase III (KMG-III): the genomes of soil and plant-associated and newly described type strains.</title>
        <authorList>
            <person name="Whitman W."/>
        </authorList>
    </citation>
    <scope>NUCLEOTIDE SEQUENCE [LARGE SCALE GENOMIC DNA]</scope>
    <source>
        <strain evidence="2 3">CECT 5831</strain>
    </source>
</reference>
<proteinExistence type="predicted"/>
<name>A0A839TY10_9BACL</name>
<dbReference type="GO" id="GO:0003677">
    <property type="term" value="F:DNA binding"/>
    <property type="evidence" value="ECO:0007669"/>
    <property type="project" value="UniProtKB-KW"/>
</dbReference>
<dbReference type="CDD" id="cd09124">
    <property type="entry name" value="PLDc_like_TrmB_middle"/>
    <property type="match status" value="1"/>
</dbReference>
<dbReference type="EMBL" id="JACHXJ010000004">
    <property type="protein sequence ID" value="MBB3130288.1"/>
    <property type="molecule type" value="Genomic_DNA"/>
</dbReference>
<evidence type="ECO:0000313" key="2">
    <source>
        <dbReference type="EMBL" id="MBB3130288.1"/>
    </source>
</evidence>
<dbReference type="PANTHER" id="PTHR34293:SF1">
    <property type="entry name" value="HTH-TYPE TRANSCRIPTIONAL REGULATOR TRMBL2"/>
    <property type="match status" value="1"/>
</dbReference>
<accession>A0A839TY10</accession>
<dbReference type="Pfam" id="PF01978">
    <property type="entry name" value="TrmB"/>
    <property type="match status" value="1"/>
</dbReference>